<dbReference type="STRING" id="43657.S4054249_05440"/>
<comment type="caution">
    <text evidence="4">The sequence shown here is derived from an EMBL/GenBank/DDBJ whole genome shotgun (WGS) entry which is preliminary data.</text>
</comment>
<dbReference type="CDD" id="cd17593">
    <property type="entry name" value="REC_CheC-like"/>
    <property type="match status" value="1"/>
</dbReference>
<dbReference type="PANTHER" id="PTHR44591:SF24">
    <property type="entry name" value="PROTEIN-GLUTAMATE METHYLESTERASE_PROTEIN-GLUTAMINE GLUTAMINASE 1"/>
    <property type="match status" value="1"/>
</dbReference>
<dbReference type="PATRIC" id="fig|1365250.3.peg.1108"/>
<dbReference type="Gene3D" id="3.40.50.2300">
    <property type="match status" value="1"/>
</dbReference>
<dbReference type="PROSITE" id="PS50110">
    <property type="entry name" value="RESPONSE_REGULATORY"/>
    <property type="match status" value="1"/>
</dbReference>
<keyword evidence="5" id="KW-1185">Reference proteome</keyword>
<dbReference type="GO" id="GO:0000160">
    <property type="term" value="P:phosphorelay signal transduction system"/>
    <property type="evidence" value="ECO:0007669"/>
    <property type="project" value="InterPro"/>
</dbReference>
<dbReference type="RefSeq" id="WP_063355329.1">
    <property type="nucleotide sequence ID" value="NZ_AQHB01000014.1"/>
</dbReference>
<evidence type="ECO:0000313" key="5">
    <source>
        <dbReference type="Proteomes" id="UP000076643"/>
    </source>
</evidence>
<dbReference type="SMART" id="SM00448">
    <property type="entry name" value="REC"/>
    <property type="match status" value="1"/>
</dbReference>
<dbReference type="PANTHER" id="PTHR44591">
    <property type="entry name" value="STRESS RESPONSE REGULATOR PROTEIN 1"/>
    <property type="match status" value="1"/>
</dbReference>
<dbReference type="InterPro" id="IPR011006">
    <property type="entry name" value="CheY-like_superfamily"/>
</dbReference>
<organism evidence="4 5">
    <name type="scientific">Pseudoalteromonas luteoviolacea DSM 6061</name>
    <dbReference type="NCBI Taxonomy" id="1365250"/>
    <lineage>
        <taxon>Bacteria</taxon>
        <taxon>Pseudomonadati</taxon>
        <taxon>Pseudomonadota</taxon>
        <taxon>Gammaproteobacteria</taxon>
        <taxon>Alteromonadales</taxon>
        <taxon>Pseudoalteromonadaceae</taxon>
        <taxon>Pseudoalteromonas</taxon>
    </lineage>
</organism>
<dbReference type="Pfam" id="PF00072">
    <property type="entry name" value="Response_reg"/>
    <property type="match status" value="1"/>
</dbReference>
<evidence type="ECO:0000313" key="4">
    <source>
        <dbReference type="EMBL" id="KZN42685.1"/>
    </source>
</evidence>
<gene>
    <name evidence="4" type="ORF">N475_10165</name>
</gene>
<feature type="domain" description="Response regulatory" evidence="3">
    <location>
        <begin position="4"/>
        <end position="119"/>
    </location>
</feature>
<proteinExistence type="predicted"/>
<protein>
    <submittedName>
        <fullName evidence="4">Chemotaxis protein</fullName>
    </submittedName>
</protein>
<dbReference type="InterPro" id="IPR001789">
    <property type="entry name" value="Sig_transdc_resp-reg_receiver"/>
</dbReference>
<dbReference type="EMBL" id="AUYB01000082">
    <property type="protein sequence ID" value="KZN42685.1"/>
    <property type="molecule type" value="Genomic_DNA"/>
</dbReference>
<name>A0A166YJ93_9GAMM</name>
<sequence length="121" mass="13305">MSYSVLVCDDSTVARKQVVRCLTSNLDVEVCQAKNGREALEILQKSQIDLLCLDLTMPELDGVGVLEAIKAHKIETYVVVISADIQAQMKTKVAQLGAIKFLEKPVKADQLLALLSEYGIR</sequence>
<evidence type="ECO:0000256" key="2">
    <source>
        <dbReference type="PROSITE-ProRule" id="PRU00169"/>
    </source>
</evidence>
<feature type="modified residue" description="4-aspartylphosphate" evidence="2">
    <location>
        <position position="54"/>
    </location>
</feature>
<dbReference type="InterPro" id="IPR050595">
    <property type="entry name" value="Bact_response_regulator"/>
</dbReference>
<keyword evidence="1 2" id="KW-0597">Phosphoprotein</keyword>
<evidence type="ECO:0000259" key="3">
    <source>
        <dbReference type="PROSITE" id="PS50110"/>
    </source>
</evidence>
<dbReference type="GeneID" id="57360948"/>
<reference evidence="4 5" key="1">
    <citation type="submission" date="2013-07" db="EMBL/GenBank/DDBJ databases">
        <title>Comparative Genomic and Metabolomic Analysis of Twelve Strains of Pseudoalteromonas luteoviolacea.</title>
        <authorList>
            <person name="Vynne N.G."/>
            <person name="Mansson M."/>
            <person name="Gram L."/>
        </authorList>
    </citation>
    <scope>NUCLEOTIDE SEQUENCE [LARGE SCALE GENOMIC DNA]</scope>
    <source>
        <strain evidence="4 5">DSM 6061</strain>
    </source>
</reference>
<accession>A0A166YJ93</accession>
<dbReference type="SUPFAM" id="SSF52172">
    <property type="entry name" value="CheY-like"/>
    <property type="match status" value="1"/>
</dbReference>
<dbReference type="AlphaFoldDB" id="A0A166YJ93"/>
<dbReference type="Proteomes" id="UP000076643">
    <property type="component" value="Unassembled WGS sequence"/>
</dbReference>
<evidence type="ECO:0000256" key="1">
    <source>
        <dbReference type="ARBA" id="ARBA00022553"/>
    </source>
</evidence>